<proteinExistence type="predicted"/>
<dbReference type="InterPro" id="IPR032675">
    <property type="entry name" value="LRR_dom_sf"/>
</dbReference>
<gene>
    <name evidence="1" type="ORF">K457DRAFT_140217</name>
</gene>
<keyword evidence="2" id="KW-1185">Reference proteome</keyword>
<name>A0A197JMU4_9FUNG</name>
<evidence type="ECO:0000313" key="2">
    <source>
        <dbReference type="Proteomes" id="UP000078512"/>
    </source>
</evidence>
<dbReference type="AlphaFoldDB" id="A0A197JMU4"/>
<dbReference type="Gene3D" id="3.80.10.10">
    <property type="entry name" value="Ribonuclease Inhibitor"/>
    <property type="match status" value="1"/>
</dbReference>
<dbReference type="EMBL" id="KV442065">
    <property type="protein sequence ID" value="OAQ26567.1"/>
    <property type="molecule type" value="Genomic_DNA"/>
</dbReference>
<evidence type="ECO:0008006" key="3">
    <source>
        <dbReference type="Google" id="ProtNLM"/>
    </source>
</evidence>
<evidence type="ECO:0000313" key="1">
    <source>
        <dbReference type="EMBL" id="OAQ26567.1"/>
    </source>
</evidence>
<protein>
    <recommendedName>
        <fullName evidence="3">F-box domain-containing protein</fullName>
    </recommendedName>
</protein>
<reference evidence="1 2" key="1">
    <citation type="submission" date="2016-05" db="EMBL/GenBank/DDBJ databases">
        <title>Genome sequencing reveals origins of a unique bacterial endosymbiosis in the earliest lineages of terrestrial Fungi.</title>
        <authorList>
            <consortium name="DOE Joint Genome Institute"/>
            <person name="Uehling J."/>
            <person name="Gryganskyi A."/>
            <person name="Hameed K."/>
            <person name="Tschaplinski T."/>
            <person name="Misztal P."/>
            <person name="Wu S."/>
            <person name="Desiro A."/>
            <person name="Vande Pol N."/>
            <person name="Du Z.-Y."/>
            <person name="Zienkiewicz A."/>
            <person name="Zienkiewicz K."/>
            <person name="Morin E."/>
            <person name="Tisserant E."/>
            <person name="Splivallo R."/>
            <person name="Hainaut M."/>
            <person name="Henrissat B."/>
            <person name="Ohm R."/>
            <person name="Kuo A."/>
            <person name="Yan J."/>
            <person name="Lipzen A."/>
            <person name="Nolan M."/>
            <person name="Labutti K."/>
            <person name="Barry K."/>
            <person name="Goldstein A."/>
            <person name="Labbe J."/>
            <person name="Schadt C."/>
            <person name="Tuskan G."/>
            <person name="Grigoriev I."/>
            <person name="Martin F."/>
            <person name="Vilgalys R."/>
            <person name="Bonito G."/>
        </authorList>
    </citation>
    <scope>NUCLEOTIDE SEQUENCE [LARGE SCALE GENOMIC DNA]</scope>
    <source>
        <strain evidence="1 2">AG-77</strain>
    </source>
</reference>
<dbReference type="Proteomes" id="UP000078512">
    <property type="component" value="Unassembled WGS sequence"/>
</dbReference>
<dbReference type="OrthoDB" id="2434396at2759"/>
<sequence length="607" mass="68561">MPIWASMLDLPQEILDIVIPLISHSDYASCILVNLGWSTIFTPYLWKVVRLGDKTMHECFGTREAQNALARNCRHIRVLETTDPAIVYFVAQFSPSTAAKLDSLTIRLKDHPTSPVDVLVSSNNMTVTSATVAATTTNDNAKGTLEIPRCASSIIRILQKNPDLRYLSLDVGCFRYDDGREAMADLVSVFPTAKLEKLELSFFHSLSFDRDLDDGGNEDIDVKKTIEYYLAKSESFHALKEIIITGGGENNINPNRLVFLFRCPNVETVRLHRLDSNAMKALRALLMAGCPKLVNLEWRKGTHDPEEFILGLLEASRLGWRELRLPDMPEFGMDSWETLMDHVGTLEVLRIESAEHLEPNAMVNLLCSARRLRRLEGIVDRQRTRFTVELAVDAYDAFLDHVEGGVDRSWVLGPSMEHLQLQIQGVPRPDVMYRQSGGELILQQTGLDPARRVPVQGWIYNQLSRMTGLQELIVGLMDLSEKTMQSCGVDRSMDSVALEEALLGRHPHAFNYLSLEFSLESGLDLLKGLKEMRMLDVRSTAHYIGVAELEWMHVNWPKMERIRGLETNWRWSVNYAEGPTRKAAVEAWMAAHPLGIGSSFYPNPKLN</sequence>
<organism evidence="1 2">
    <name type="scientific">Linnemannia elongata AG-77</name>
    <dbReference type="NCBI Taxonomy" id="1314771"/>
    <lineage>
        <taxon>Eukaryota</taxon>
        <taxon>Fungi</taxon>
        <taxon>Fungi incertae sedis</taxon>
        <taxon>Mucoromycota</taxon>
        <taxon>Mortierellomycotina</taxon>
        <taxon>Mortierellomycetes</taxon>
        <taxon>Mortierellales</taxon>
        <taxon>Mortierellaceae</taxon>
        <taxon>Linnemannia</taxon>
    </lineage>
</organism>
<accession>A0A197JMU4</accession>